<evidence type="ECO:0000313" key="3">
    <source>
        <dbReference type="EMBL" id="SDN82335.1"/>
    </source>
</evidence>
<evidence type="ECO:0000256" key="1">
    <source>
        <dbReference type="ARBA" id="ARBA00022676"/>
    </source>
</evidence>
<evidence type="ECO:0000256" key="2">
    <source>
        <dbReference type="ARBA" id="ARBA00022679"/>
    </source>
</evidence>
<dbReference type="PANTHER" id="PTHR12526">
    <property type="entry name" value="GLYCOSYLTRANSFERASE"/>
    <property type="match status" value="1"/>
</dbReference>
<proteinExistence type="predicted"/>
<dbReference type="EMBL" id="LT629706">
    <property type="protein sequence ID" value="SDN82335.1"/>
    <property type="molecule type" value="Genomic_DNA"/>
</dbReference>
<dbReference type="Pfam" id="PF13692">
    <property type="entry name" value="Glyco_trans_1_4"/>
    <property type="match status" value="1"/>
</dbReference>
<accession>A0ABY0RE73</accession>
<keyword evidence="1" id="KW-0328">Glycosyltransferase</keyword>
<dbReference type="RefSeq" id="WP_169794350.1">
    <property type="nucleotide sequence ID" value="NZ_JYLI01000009.1"/>
</dbReference>
<sequence length="343" mass="39491">MKKEISVMAFTQGEKVPSTRFRVDYLKCGLKEKKIKINISNAYESAYPPSERKQRLLWAIKEFWSRLFGVCKSFKFDVVILQREMISTIPTLERFTKKPRILDVDDAIWVRRDGWAANAIAKHVDHIVCGNTYIADYFRRFGKPITVIATPVNIDRFFPLKKDCVAKIIGWSGTSGGFKFLYDIEDVLAQVLKDNQGWRLRIVSDQYPRFNKIPDESVEFVQWAVENEVNSIATMDIGLMPLDDTEWSRGKCSYKMLLYMACGVPVVVSDFGMNSEILKNGFVGYGAITPAEWYSSLNALINSPLDRDLAGQHARDIVVKKYSQYQAFNEWERVIRETAEKSR</sequence>
<organism evidence="3 4">
    <name type="scientific">Pseudomonas poae</name>
    <dbReference type="NCBI Taxonomy" id="200451"/>
    <lineage>
        <taxon>Bacteria</taxon>
        <taxon>Pseudomonadati</taxon>
        <taxon>Pseudomonadota</taxon>
        <taxon>Gammaproteobacteria</taxon>
        <taxon>Pseudomonadales</taxon>
        <taxon>Pseudomonadaceae</taxon>
        <taxon>Pseudomonas</taxon>
    </lineage>
</organism>
<evidence type="ECO:0000313" key="4">
    <source>
        <dbReference type="Proteomes" id="UP000181903"/>
    </source>
</evidence>
<name>A0ABY0RE73_9PSED</name>
<gene>
    <name evidence="3" type="ORF">SAMN04490208_1582</name>
</gene>
<dbReference type="CDD" id="cd03801">
    <property type="entry name" value="GT4_PimA-like"/>
    <property type="match status" value="1"/>
</dbReference>
<dbReference type="Proteomes" id="UP000181903">
    <property type="component" value="Chromosome I"/>
</dbReference>
<protein>
    <submittedName>
        <fullName evidence="3">Glycosyltransferase involved in cell wall bisynthesis</fullName>
    </submittedName>
</protein>
<dbReference type="SUPFAM" id="SSF53756">
    <property type="entry name" value="UDP-Glycosyltransferase/glycogen phosphorylase"/>
    <property type="match status" value="1"/>
</dbReference>
<reference evidence="3 4" key="1">
    <citation type="submission" date="2016-10" db="EMBL/GenBank/DDBJ databases">
        <authorList>
            <person name="Varghese N."/>
            <person name="Submissions S."/>
        </authorList>
    </citation>
    <scope>NUCLEOTIDE SEQUENCE [LARGE SCALE GENOMIC DNA]</scope>
    <source>
        <strain evidence="3 4">BS2776</strain>
    </source>
</reference>
<dbReference type="Gene3D" id="3.40.50.2000">
    <property type="entry name" value="Glycogen Phosphorylase B"/>
    <property type="match status" value="2"/>
</dbReference>
<keyword evidence="4" id="KW-1185">Reference proteome</keyword>
<dbReference type="PANTHER" id="PTHR12526:SF629">
    <property type="entry name" value="TEICHURONIC ACID BIOSYNTHESIS GLYCOSYLTRANSFERASE TUAH-RELATED"/>
    <property type="match status" value="1"/>
</dbReference>
<keyword evidence="2" id="KW-0808">Transferase</keyword>